<feature type="domain" description="DUF7371" evidence="2">
    <location>
        <begin position="920"/>
        <end position="1110"/>
    </location>
</feature>
<gene>
    <name evidence="3" type="ORF">TOPH_06323</name>
</gene>
<evidence type="ECO:0000313" key="3">
    <source>
        <dbReference type="EMBL" id="KND89099.1"/>
    </source>
</evidence>
<dbReference type="Proteomes" id="UP000036947">
    <property type="component" value="Unassembled WGS sequence"/>
</dbReference>
<accession>A0A0L0N518</accession>
<organism evidence="3 4">
    <name type="scientific">Tolypocladium ophioglossoides (strain CBS 100239)</name>
    <name type="common">Snaketongue truffleclub</name>
    <name type="synonym">Elaphocordyceps ophioglossoides</name>
    <dbReference type="NCBI Taxonomy" id="1163406"/>
    <lineage>
        <taxon>Eukaryota</taxon>
        <taxon>Fungi</taxon>
        <taxon>Dikarya</taxon>
        <taxon>Ascomycota</taxon>
        <taxon>Pezizomycotina</taxon>
        <taxon>Sordariomycetes</taxon>
        <taxon>Hypocreomycetidae</taxon>
        <taxon>Hypocreales</taxon>
        <taxon>Ophiocordycipitaceae</taxon>
        <taxon>Tolypocladium</taxon>
    </lineage>
</organism>
<reference evidence="3 4" key="1">
    <citation type="journal article" date="2015" name="BMC Genomics">
        <title>The genome of the truffle-parasite Tolypocladium ophioglossoides and the evolution of antifungal peptaibiotics.</title>
        <authorList>
            <person name="Quandt C.A."/>
            <person name="Bushley K.E."/>
            <person name="Spatafora J.W."/>
        </authorList>
    </citation>
    <scope>NUCLEOTIDE SEQUENCE [LARGE SCALE GENOMIC DNA]</scope>
    <source>
        <strain evidence="3 4">CBS 100239</strain>
    </source>
</reference>
<feature type="region of interest" description="Disordered" evidence="1">
    <location>
        <begin position="20"/>
        <end position="53"/>
    </location>
</feature>
<dbReference type="OrthoDB" id="5385013at2759"/>
<evidence type="ECO:0000259" key="2">
    <source>
        <dbReference type="Pfam" id="PF24086"/>
    </source>
</evidence>
<feature type="compositionally biased region" description="Polar residues" evidence="1">
    <location>
        <begin position="170"/>
        <end position="181"/>
    </location>
</feature>
<dbReference type="InterPro" id="IPR055795">
    <property type="entry name" value="DUF7371"/>
</dbReference>
<proteinExistence type="predicted"/>
<feature type="region of interest" description="Disordered" evidence="1">
    <location>
        <begin position="109"/>
        <end position="236"/>
    </location>
</feature>
<evidence type="ECO:0000313" key="4">
    <source>
        <dbReference type="Proteomes" id="UP000036947"/>
    </source>
</evidence>
<dbReference type="EMBL" id="LFRF01000021">
    <property type="protein sequence ID" value="KND89099.1"/>
    <property type="molecule type" value="Genomic_DNA"/>
</dbReference>
<dbReference type="AlphaFoldDB" id="A0A0L0N518"/>
<name>A0A0L0N518_TOLOC</name>
<feature type="compositionally biased region" description="Polar residues" evidence="1">
    <location>
        <begin position="113"/>
        <end position="123"/>
    </location>
</feature>
<protein>
    <recommendedName>
        <fullName evidence="2">DUF7371 domain-containing protein</fullName>
    </recommendedName>
</protein>
<dbReference type="STRING" id="1163406.A0A0L0N518"/>
<feature type="compositionally biased region" description="Low complexity" evidence="1">
    <location>
        <begin position="30"/>
        <end position="47"/>
    </location>
</feature>
<sequence length="1152" mass="115031">MGKLRSLPFKHSIVLTRVLRSPDGGSGAAPYDHPGTGPDGDTTATLGGFPGGSPNGPTCVMQGITTVFVTVYPTSPVSSADGSFPGGSGPGQTVTNTQFPTRTIRVSPVDPAQATQSPFTTRTIDIWGDGPGSGGDSGTLATVSGSASPVTSGAPPSDGSSVPGGYGENTGASWPNPTATDSPGPDGTYGGTAVSAGYPFGAGPTAVPDGSPYGQDNPAPATANSGVPGPDGGSPWYTVVTDTNVEWATGSAGLSQVTILSEHTITIGAAPTDAPSNGESVTCVTTTGADGRQTVLEWPAGNPQDNGGQPITSGVGILTDNGSGAPQAVTTLVNPPWPGVTGSNVDGATPPGGAGMSTTCTTFTVLGTDGIPTVVHSSWVVPQGVPVTGASGALPTVFSAPAQPQNIPNGAGITTCTSYTVIGPDGKPTVVESTLVLPGAANTQAGVPANLPNGVPIQVTSLPGSPGPVESGGSGSQGGVTTCTTYTVLGTDGRPTVVDTTYVVPGPAATPVGANIPGGVVAGAPSQVTLGPGSPQPGNVGGPGGITTCITYTAIGPDGKPTIVESTEVMPASNAVPTAGPVNFPTVVPGQQTDLPQGISVGNLITTAVTVDILGPNGVATPVIETIVFTPADAQGPALPTGTTLGYPSMAPQQQLTYLPQGIPPFTSSNNAITTCVTVQILGPNGIPTPVVQTIVLTPSATGISFPTASPIVNTAGLPAPASGPVVASGVPSLDAYGAAVPNVQTVVSPSLVSVDNLPAGTVTGTSISTFTIVAGPNGIPVLSAATGLPLASYGSSDENGVPAPNGGQLPAGGYGWPTNAGLYGPLSSLFVPQAAGSVTTLQTSTWTNVIPQQTTTYTINFPLTTLATVVAPAGKRASLAVDTRVEQLDGHPITFVPSSTPSAGNGGSSSAMCPAGGQIGNTTVNFDNVKPGPLFNPTGDMWFSEGFLVAPPSAQSSQSFVASSGGQLVEFVPPSLSSTPATQGSGDIAEIGVGPNSANPCFRFDFFGADLGCAAQGNEKWCEFEISAYTYNNGTSNEQSIAWSETKRVPACPNFPNGSCSLTPVEFAGYTNITSVLITLHVGLELRAWWGDGFKFGWTDNTCDAASCRARAVPHRVKRETVESALRRGVWHWTPAGLQRLDDEYIWESVY</sequence>
<keyword evidence="4" id="KW-1185">Reference proteome</keyword>
<evidence type="ECO:0000256" key="1">
    <source>
        <dbReference type="SAM" id="MobiDB-lite"/>
    </source>
</evidence>
<comment type="caution">
    <text evidence="3">The sequence shown here is derived from an EMBL/GenBank/DDBJ whole genome shotgun (WGS) entry which is preliminary data.</text>
</comment>
<feature type="compositionally biased region" description="Polar residues" evidence="1">
    <location>
        <begin position="139"/>
        <end position="151"/>
    </location>
</feature>
<dbReference type="Pfam" id="PF24086">
    <property type="entry name" value="DUF7371"/>
    <property type="match status" value="1"/>
</dbReference>